<evidence type="ECO:0000313" key="8">
    <source>
        <dbReference type="EMBL" id="KRX45975.1"/>
    </source>
</evidence>
<dbReference type="Gene3D" id="3.20.20.330">
    <property type="entry name" value="Homocysteine-binding-like domain"/>
    <property type="match status" value="1"/>
</dbReference>
<comment type="cofactor">
    <cofactor evidence="6">
        <name>Zn(2+)</name>
        <dbReference type="ChEBI" id="CHEBI:29105"/>
    </cofactor>
</comment>
<gene>
    <name evidence="8" type="primary">HMT1</name>
    <name evidence="8" type="ORF">T05_3281</name>
</gene>
<dbReference type="GO" id="GO:0033528">
    <property type="term" value="P:S-methylmethionine cycle"/>
    <property type="evidence" value="ECO:0007669"/>
    <property type="project" value="TreeGrafter"/>
</dbReference>
<feature type="domain" description="Hcy-binding" evidence="7">
    <location>
        <begin position="1"/>
        <end position="334"/>
    </location>
</feature>
<feature type="non-terminal residue" evidence="8">
    <location>
        <position position="344"/>
    </location>
</feature>
<dbReference type="Proteomes" id="UP000055048">
    <property type="component" value="Unassembled WGS sequence"/>
</dbReference>
<comment type="caution">
    <text evidence="8">The sequence shown here is derived from an EMBL/GenBank/DDBJ whole genome shotgun (WGS) entry which is preliminary data.</text>
</comment>
<feature type="binding site" evidence="6">
    <location>
        <position position="320"/>
    </location>
    <ligand>
        <name>Zn(2+)</name>
        <dbReference type="ChEBI" id="CHEBI:29105"/>
    </ligand>
</feature>
<protein>
    <submittedName>
        <fullName evidence="8">Homocysteine S-methyltransferase 1</fullName>
    </submittedName>
</protein>
<evidence type="ECO:0000256" key="1">
    <source>
        <dbReference type="ARBA" id="ARBA00022603"/>
    </source>
</evidence>
<feature type="binding site" evidence="6">
    <location>
        <position position="319"/>
    </location>
    <ligand>
        <name>Zn(2+)</name>
        <dbReference type="ChEBI" id="CHEBI:29105"/>
    </ligand>
</feature>
<feature type="binding site" evidence="6">
    <location>
        <position position="256"/>
    </location>
    <ligand>
        <name>Zn(2+)</name>
        <dbReference type="ChEBI" id="CHEBI:29105"/>
    </ligand>
</feature>
<evidence type="ECO:0000256" key="5">
    <source>
        <dbReference type="ARBA" id="ARBA00034478"/>
    </source>
</evidence>
<keyword evidence="1 6" id="KW-0489">Methyltransferase</keyword>
<evidence type="ECO:0000256" key="4">
    <source>
        <dbReference type="ARBA" id="ARBA00022833"/>
    </source>
</evidence>
<name>A0A0V0U4V9_9BILA</name>
<dbReference type="InterPro" id="IPR003726">
    <property type="entry name" value="HCY_dom"/>
</dbReference>
<feature type="non-terminal residue" evidence="8">
    <location>
        <position position="1"/>
    </location>
</feature>
<dbReference type="PANTHER" id="PTHR46015:SF1">
    <property type="entry name" value="HOMOCYSTEINE S-METHYLTRANSFERASE-LIKE ISOFORM 1"/>
    <property type="match status" value="1"/>
</dbReference>
<dbReference type="GO" id="GO:0009086">
    <property type="term" value="P:methionine biosynthetic process"/>
    <property type="evidence" value="ECO:0007669"/>
    <property type="project" value="TreeGrafter"/>
</dbReference>
<dbReference type="InterPro" id="IPR036589">
    <property type="entry name" value="HCY_dom_sf"/>
</dbReference>
<evidence type="ECO:0000256" key="2">
    <source>
        <dbReference type="ARBA" id="ARBA00022679"/>
    </source>
</evidence>
<keyword evidence="2 6" id="KW-0808">Transferase</keyword>
<accession>A0A0V0U4V9</accession>
<dbReference type="InterPro" id="IPR051486">
    <property type="entry name" value="Hcy_S-methyltransferase"/>
</dbReference>
<keyword evidence="9" id="KW-1185">Reference proteome</keyword>
<sequence>LMIKMPLLRGPLVLDGSMATTLINAGCDYIEDDPLWSSRALLKDPKKWKNLFKNYNIYFCLMNFELEYVTEFECILFYSSFLKVGADIVQTNTYQACISRLQDVLGISIRESYEIVEYAASLARRSIEHFIEDNGRNINEYYVAGSVGPYAVSLCDGSEYSGRYIQDTAVSEIRKYYHDQFCAMTMARVDFLALETMPSLTEAKIALEVLSEYNHPPCWVSFSCKDEYRTNYGDLFSDVVYEISRCPGVTAVGINCTKPDFISGLLKQARNVLMPFVVYPNSGRWTRATGWVEPPYYSKPIGERVQEWIELGARIIGGCCGVSPLQLAEVSKSVKGPLVQNCPF</sequence>
<organism evidence="8 9">
    <name type="scientific">Trichinella murrelli</name>
    <dbReference type="NCBI Taxonomy" id="144512"/>
    <lineage>
        <taxon>Eukaryota</taxon>
        <taxon>Metazoa</taxon>
        <taxon>Ecdysozoa</taxon>
        <taxon>Nematoda</taxon>
        <taxon>Enoplea</taxon>
        <taxon>Dorylaimia</taxon>
        <taxon>Trichinellida</taxon>
        <taxon>Trichinellidae</taxon>
        <taxon>Trichinella</taxon>
    </lineage>
</organism>
<dbReference type="OrthoDB" id="261426at2759"/>
<evidence type="ECO:0000259" key="7">
    <source>
        <dbReference type="PROSITE" id="PS50970"/>
    </source>
</evidence>
<reference evidence="8 9" key="1">
    <citation type="submission" date="2015-01" db="EMBL/GenBank/DDBJ databases">
        <title>Evolution of Trichinella species and genotypes.</title>
        <authorList>
            <person name="Korhonen P.K."/>
            <person name="Edoardo P."/>
            <person name="Giuseppe L.R."/>
            <person name="Gasser R.B."/>
        </authorList>
    </citation>
    <scope>NUCLEOTIDE SEQUENCE [LARGE SCALE GENOMIC DNA]</scope>
    <source>
        <strain evidence="8">ISS417</strain>
    </source>
</reference>
<dbReference type="GO" id="GO:0032259">
    <property type="term" value="P:methylation"/>
    <property type="evidence" value="ECO:0007669"/>
    <property type="project" value="UniProtKB-KW"/>
</dbReference>
<dbReference type="Pfam" id="PF02574">
    <property type="entry name" value="S-methyl_trans"/>
    <property type="match status" value="1"/>
</dbReference>
<evidence type="ECO:0000256" key="3">
    <source>
        <dbReference type="ARBA" id="ARBA00022723"/>
    </source>
</evidence>
<dbReference type="PROSITE" id="PS50970">
    <property type="entry name" value="HCY"/>
    <property type="match status" value="1"/>
</dbReference>
<dbReference type="GO" id="GO:0046872">
    <property type="term" value="F:metal ion binding"/>
    <property type="evidence" value="ECO:0007669"/>
    <property type="project" value="UniProtKB-KW"/>
</dbReference>
<dbReference type="PANTHER" id="PTHR46015">
    <property type="entry name" value="ZGC:172121"/>
    <property type="match status" value="1"/>
</dbReference>
<keyword evidence="4 6" id="KW-0862">Zinc</keyword>
<evidence type="ECO:0000256" key="6">
    <source>
        <dbReference type="PROSITE-ProRule" id="PRU00333"/>
    </source>
</evidence>
<keyword evidence="3 6" id="KW-0479">Metal-binding</keyword>
<dbReference type="GO" id="GO:0008898">
    <property type="term" value="F:S-adenosylmethionine-homocysteine S-methyltransferase activity"/>
    <property type="evidence" value="ECO:0007669"/>
    <property type="project" value="TreeGrafter"/>
</dbReference>
<comment type="pathway">
    <text evidence="5">Amino-acid biosynthesis; L-methionine biosynthesis via de novo pathway.</text>
</comment>
<dbReference type="EMBL" id="JYDJ01000066">
    <property type="protein sequence ID" value="KRX45975.1"/>
    <property type="molecule type" value="Genomic_DNA"/>
</dbReference>
<dbReference type="STRING" id="144512.A0A0V0U4V9"/>
<proteinExistence type="predicted"/>
<dbReference type="SUPFAM" id="SSF82282">
    <property type="entry name" value="Homocysteine S-methyltransferase"/>
    <property type="match status" value="1"/>
</dbReference>
<evidence type="ECO:0000313" key="9">
    <source>
        <dbReference type="Proteomes" id="UP000055048"/>
    </source>
</evidence>
<dbReference type="AlphaFoldDB" id="A0A0V0U4V9"/>